<dbReference type="EMBL" id="BPQV01000001">
    <property type="protein sequence ID" value="GJE25212.1"/>
    <property type="molecule type" value="Genomic_DNA"/>
</dbReference>
<feature type="chain" id="PRO_5045591396" evidence="1">
    <location>
        <begin position="21"/>
        <end position="192"/>
    </location>
</feature>
<proteinExistence type="predicted"/>
<evidence type="ECO:0000313" key="3">
    <source>
        <dbReference type="Proteomes" id="UP001055156"/>
    </source>
</evidence>
<feature type="signal peptide" evidence="1">
    <location>
        <begin position="1"/>
        <end position="20"/>
    </location>
</feature>
<accession>A0ABQ4T0Q1</accession>
<comment type="caution">
    <text evidence="2">The sequence shown here is derived from an EMBL/GenBank/DDBJ whole genome shotgun (WGS) entry which is preliminary data.</text>
</comment>
<keyword evidence="1" id="KW-0732">Signal</keyword>
<reference evidence="2" key="2">
    <citation type="submission" date="2021-08" db="EMBL/GenBank/DDBJ databases">
        <authorList>
            <person name="Tani A."/>
            <person name="Ola A."/>
            <person name="Ogura Y."/>
            <person name="Katsura K."/>
            <person name="Hayashi T."/>
        </authorList>
    </citation>
    <scope>NUCLEOTIDE SEQUENCE</scope>
    <source>
        <strain evidence="2">NBRC 15689</strain>
    </source>
</reference>
<evidence type="ECO:0000313" key="2">
    <source>
        <dbReference type="EMBL" id="GJE25212.1"/>
    </source>
</evidence>
<sequence>MKRVVAGLVLVLLSGVAARAAEDFWGGAAPKPAAPVRSAGGGLAEVESLEAALAEAWEKTPLTQRHVVFVAEKAALYGAYTERPSRVFAKGEDLVTYLEPIGFTWKADADGVNHFGFVLDFTVKSRDGKVLAGQDGFQRFDFASRYKNREVFMNITMSLNGIEPGDYVLGYTLHDRNGNKVSRFEQPFAIKE</sequence>
<gene>
    <name evidence="2" type="ORF">LKMONMHP_0045</name>
</gene>
<evidence type="ECO:0000256" key="1">
    <source>
        <dbReference type="SAM" id="SignalP"/>
    </source>
</evidence>
<protein>
    <submittedName>
        <fullName evidence="2">Uncharacterized protein</fullName>
    </submittedName>
</protein>
<organism evidence="2 3">
    <name type="scientific">Methylobacterium organophilum</name>
    <dbReference type="NCBI Taxonomy" id="410"/>
    <lineage>
        <taxon>Bacteria</taxon>
        <taxon>Pseudomonadati</taxon>
        <taxon>Pseudomonadota</taxon>
        <taxon>Alphaproteobacteria</taxon>
        <taxon>Hyphomicrobiales</taxon>
        <taxon>Methylobacteriaceae</taxon>
        <taxon>Methylobacterium</taxon>
    </lineage>
</organism>
<dbReference type="RefSeq" id="WP_238309182.1">
    <property type="nucleotide sequence ID" value="NZ_BPQV01000001.1"/>
</dbReference>
<keyword evidence="3" id="KW-1185">Reference proteome</keyword>
<name>A0ABQ4T0Q1_METOR</name>
<dbReference type="Proteomes" id="UP001055156">
    <property type="component" value="Unassembled WGS sequence"/>
</dbReference>
<reference evidence="2" key="1">
    <citation type="journal article" date="2021" name="Front. Microbiol.">
        <title>Comprehensive Comparative Genomics and Phenotyping of Methylobacterium Species.</title>
        <authorList>
            <person name="Alessa O."/>
            <person name="Ogura Y."/>
            <person name="Fujitani Y."/>
            <person name="Takami H."/>
            <person name="Hayashi T."/>
            <person name="Sahin N."/>
            <person name="Tani A."/>
        </authorList>
    </citation>
    <scope>NUCLEOTIDE SEQUENCE</scope>
    <source>
        <strain evidence="2">NBRC 15689</strain>
    </source>
</reference>